<dbReference type="PANTHER" id="PTHR33512">
    <property type="entry name" value="PROTEIN, PUTATIVE (DUF1191)-RELATED"/>
    <property type="match status" value="1"/>
</dbReference>
<dbReference type="InterPro" id="IPR010605">
    <property type="entry name" value="DUF1191"/>
</dbReference>
<sequence>MISMVSRLQEQYRYGGLRHQRQMRLEKLEEAFVLLLAELLGHRAQLPNSEHKLVAFLQDYAYKALVCPKTGLPYAGDAPSDLNGTKIATLRLSSGSLRRKGVRMYKEF</sequence>
<proteinExistence type="predicted"/>
<dbReference type="AlphaFoldDB" id="A0A6A6L6J4"/>
<gene>
    <name evidence="1" type="ORF">GH714_033584</name>
</gene>
<dbReference type="EMBL" id="JAAGAX010000013">
    <property type="protein sequence ID" value="KAF2295686.1"/>
    <property type="molecule type" value="Genomic_DNA"/>
</dbReference>
<evidence type="ECO:0000313" key="2">
    <source>
        <dbReference type="Proteomes" id="UP000467840"/>
    </source>
</evidence>
<dbReference type="PANTHER" id="PTHR33512:SF14">
    <property type="entry name" value="EXPRESSED PROTEIN"/>
    <property type="match status" value="1"/>
</dbReference>
<accession>A0A6A6L6J4</accession>
<keyword evidence="2" id="KW-1185">Reference proteome</keyword>
<organism evidence="1 2">
    <name type="scientific">Hevea brasiliensis</name>
    <name type="common">Para rubber tree</name>
    <name type="synonym">Siphonia brasiliensis</name>
    <dbReference type="NCBI Taxonomy" id="3981"/>
    <lineage>
        <taxon>Eukaryota</taxon>
        <taxon>Viridiplantae</taxon>
        <taxon>Streptophyta</taxon>
        <taxon>Embryophyta</taxon>
        <taxon>Tracheophyta</taxon>
        <taxon>Spermatophyta</taxon>
        <taxon>Magnoliopsida</taxon>
        <taxon>eudicotyledons</taxon>
        <taxon>Gunneridae</taxon>
        <taxon>Pentapetalae</taxon>
        <taxon>rosids</taxon>
        <taxon>fabids</taxon>
        <taxon>Malpighiales</taxon>
        <taxon>Euphorbiaceae</taxon>
        <taxon>Crotonoideae</taxon>
        <taxon>Micrandreae</taxon>
        <taxon>Hevea</taxon>
    </lineage>
</organism>
<comment type="caution">
    <text evidence="1">The sequence shown here is derived from an EMBL/GenBank/DDBJ whole genome shotgun (WGS) entry which is preliminary data.</text>
</comment>
<dbReference type="Proteomes" id="UP000467840">
    <property type="component" value="Chromosome 7"/>
</dbReference>
<dbReference type="GO" id="GO:0016020">
    <property type="term" value="C:membrane"/>
    <property type="evidence" value="ECO:0007669"/>
    <property type="project" value="TreeGrafter"/>
</dbReference>
<reference evidence="1 2" key="1">
    <citation type="journal article" date="2020" name="Mol. Plant">
        <title>The Chromosome-Based Rubber Tree Genome Provides New Insights into Spurge Genome Evolution and Rubber Biosynthesis.</title>
        <authorList>
            <person name="Liu J."/>
            <person name="Shi C."/>
            <person name="Shi C.C."/>
            <person name="Li W."/>
            <person name="Zhang Q.J."/>
            <person name="Zhang Y."/>
            <person name="Li K."/>
            <person name="Lu H.F."/>
            <person name="Shi C."/>
            <person name="Zhu S.T."/>
            <person name="Xiao Z.Y."/>
            <person name="Nan H."/>
            <person name="Yue Y."/>
            <person name="Zhu X.G."/>
            <person name="Wu Y."/>
            <person name="Hong X.N."/>
            <person name="Fan G.Y."/>
            <person name="Tong Y."/>
            <person name="Zhang D."/>
            <person name="Mao C.L."/>
            <person name="Liu Y.L."/>
            <person name="Hao S.J."/>
            <person name="Liu W.Q."/>
            <person name="Lv M.Q."/>
            <person name="Zhang H.B."/>
            <person name="Liu Y."/>
            <person name="Hu-Tang G.R."/>
            <person name="Wang J.P."/>
            <person name="Wang J.H."/>
            <person name="Sun Y.H."/>
            <person name="Ni S.B."/>
            <person name="Chen W.B."/>
            <person name="Zhang X.C."/>
            <person name="Jiao Y.N."/>
            <person name="Eichler E.E."/>
            <person name="Li G.H."/>
            <person name="Liu X."/>
            <person name="Gao L.Z."/>
        </authorList>
    </citation>
    <scope>NUCLEOTIDE SEQUENCE [LARGE SCALE GENOMIC DNA]</scope>
    <source>
        <strain evidence="2">cv. GT1</strain>
        <tissue evidence="1">Leaf</tissue>
    </source>
</reference>
<protein>
    <submittedName>
        <fullName evidence="1">Uncharacterized protein</fullName>
    </submittedName>
</protein>
<evidence type="ECO:0000313" key="1">
    <source>
        <dbReference type="EMBL" id="KAF2295686.1"/>
    </source>
</evidence>
<dbReference type="Pfam" id="PF06697">
    <property type="entry name" value="DUF1191"/>
    <property type="match status" value="1"/>
</dbReference>
<name>A0A6A6L6J4_HEVBR</name>